<dbReference type="PANTHER" id="PTHR18964:SF149">
    <property type="entry name" value="BIFUNCTIONAL UDP-N-ACETYLGLUCOSAMINE 2-EPIMERASE_N-ACETYLMANNOSAMINE KINASE"/>
    <property type="match status" value="1"/>
</dbReference>
<keyword evidence="3" id="KW-1185">Reference proteome</keyword>
<dbReference type="GO" id="GO:0006351">
    <property type="term" value="P:DNA-templated transcription"/>
    <property type="evidence" value="ECO:0007669"/>
    <property type="project" value="TreeGrafter"/>
</dbReference>
<sequence>MLFELFKLKEAVVITIDLGGTKLLIRVCIENNVNDEIYDRVYQTGIDFKPEQLIQIIADLETEFNLTDHSIAVAFPGLLQGNRCYVSNVVPQFNGFNLKRLSSKGKLEVVLNDVEAGTYGIIKNKNQVEILIMSGTGIGMGIAINGKVFRGENGFSGELGSCKVLCEGRYLRLAQTASGTALKENSALTLASAGQDLGMAVSWVVNCFNPGRIVFAGGMFNEEAYRRSCFDAIRELSLAQSVEHCLLEVEPEIHSIVVRGLRVALQQKLASSTI</sequence>
<dbReference type="GO" id="GO:0003677">
    <property type="term" value="F:DNA binding"/>
    <property type="evidence" value="ECO:0007669"/>
    <property type="project" value="TreeGrafter"/>
</dbReference>
<dbReference type="InterPro" id="IPR000600">
    <property type="entry name" value="ROK"/>
</dbReference>
<accession>A0A545UFG5</accession>
<dbReference type="OrthoDB" id="8595273at2"/>
<dbReference type="Proteomes" id="UP000315439">
    <property type="component" value="Unassembled WGS sequence"/>
</dbReference>
<dbReference type="EMBL" id="VIKS01000004">
    <property type="protein sequence ID" value="TQV88133.1"/>
    <property type="molecule type" value="Genomic_DNA"/>
</dbReference>
<dbReference type="PANTHER" id="PTHR18964">
    <property type="entry name" value="ROK (REPRESSOR, ORF, KINASE) FAMILY"/>
    <property type="match status" value="1"/>
</dbReference>
<organism evidence="2 3">
    <name type="scientific">Aliikangiella coralliicola</name>
    <dbReference type="NCBI Taxonomy" id="2592383"/>
    <lineage>
        <taxon>Bacteria</taxon>
        <taxon>Pseudomonadati</taxon>
        <taxon>Pseudomonadota</taxon>
        <taxon>Gammaproteobacteria</taxon>
        <taxon>Oceanospirillales</taxon>
        <taxon>Pleioneaceae</taxon>
        <taxon>Aliikangiella</taxon>
    </lineage>
</organism>
<evidence type="ECO:0000256" key="1">
    <source>
        <dbReference type="ARBA" id="ARBA00006479"/>
    </source>
</evidence>
<gene>
    <name evidence="2" type="ORF">FLL46_06290</name>
</gene>
<dbReference type="InterPro" id="IPR043129">
    <property type="entry name" value="ATPase_NBD"/>
</dbReference>
<dbReference type="CDD" id="cd23763">
    <property type="entry name" value="ASKHA_ATPase_ROK"/>
    <property type="match status" value="1"/>
</dbReference>
<name>A0A545UFG5_9GAMM</name>
<protein>
    <submittedName>
        <fullName evidence="2">ROK family protein</fullName>
    </submittedName>
</protein>
<reference evidence="2 3" key="1">
    <citation type="submission" date="2019-07" db="EMBL/GenBank/DDBJ databases">
        <title>Draft genome for Aliikangiella sp. M105.</title>
        <authorList>
            <person name="Wang G."/>
        </authorList>
    </citation>
    <scope>NUCLEOTIDE SEQUENCE [LARGE SCALE GENOMIC DNA]</scope>
    <source>
        <strain evidence="2 3">M105</strain>
    </source>
</reference>
<proteinExistence type="inferred from homology"/>
<comment type="caution">
    <text evidence="2">The sequence shown here is derived from an EMBL/GenBank/DDBJ whole genome shotgun (WGS) entry which is preliminary data.</text>
</comment>
<dbReference type="AlphaFoldDB" id="A0A545UFG5"/>
<dbReference type="Pfam" id="PF00480">
    <property type="entry name" value="ROK"/>
    <property type="match status" value="1"/>
</dbReference>
<dbReference type="Gene3D" id="3.30.420.40">
    <property type="match status" value="3"/>
</dbReference>
<comment type="similarity">
    <text evidence="1">Belongs to the ROK (NagC/XylR) family.</text>
</comment>
<evidence type="ECO:0000313" key="2">
    <source>
        <dbReference type="EMBL" id="TQV88133.1"/>
    </source>
</evidence>
<evidence type="ECO:0000313" key="3">
    <source>
        <dbReference type="Proteomes" id="UP000315439"/>
    </source>
</evidence>
<dbReference type="SUPFAM" id="SSF53067">
    <property type="entry name" value="Actin-like ATPase domain"/>
    <property type="match status" value="1"/>
</dbReference>